<gene>
    <name evidence="2" type="ORF">CEPIT_LOCUS2615</name>
</gene>
<feature type="region of interest" description="Disordered" evidence="1">
    <location>
        <begin position="1"/>
        <end position="140"/>
    </location>
</feature>
<evidence type="ECO:0000313" key="2">
    <source>
        <dbReference type="EMBL" id="CAH9067737.1"/>
    </source>
</evidence>
<comment type="caution">
    <text evidence="2">The sequence shown here is derived from an EMBL/GenBank/DDBJ whole genome shotgun (WGS) entry which is preliminary data.</text>
</comment>
<proteinExistence type="predicted"/>
<dbReference type="EMBL" id="CAMAPF010000014">
    <property type="protein sequence ID" value="CAH9067737.1"/>
    <property type="molecule type" value="Genomic_DNA"/>
</dbReference>
<keyword evidence="3" id="KW-1185">Reference proteome</keyword>
<feature type="compositionally biased region" description="Basic and acidic residues" evidence="1">
    <location>
        <begin position="82"/>
        <end position="98"/>
    </location>
</feature>
<reference evidence="2" key="1">
    <citation type="submission" date="2022-07" db="EMBL/GenBank/DDBJ databases">
        <authorList>
            <person name="Macas J."/>
            <person name="Novak P."/>
            <person name="Neumann P."/>
        </authorList>
    </citation>
    <scope>NUCLEOTIDE SEQUENCE</scope>
</reference>
<protein>
    <submittedName>
        <fullName evidence="2">Uncharacterized protein</fullName>
    </submittedName>
</protein>
<evidence type="ECO:0000313" key="3">
    <source>
        <dbReference type="Proteomes" id="UP001152523"/>
    </source>
</evidence>
<organism evidence="2 3">
    <name type="scientific">Cuscuta epithymum</name>
    <dbReference type="NCBI Taxonomy" id="186058"/>
    <lineage>
        <taxon>Eukaryota</taxon>
        <taxon>Viridiplantae</taxon>
        <taxon>Streptophyta</taxon>
        <taxon>Embryophyta</taxon>
        <taxon>Tracheophyta</taxon>
        <taxon>Spermatophyta</taxon>
        <taxon>Magnoliopsida</taxon>
        <taxon>eudicotyledons</taxon>
        <taxon>Gunneridae</taxon>
        <taxon>Pentapetalae</taxon>
        <taxon>asterids</taxon>
        <taxon>lamiids</taxon>
        <taxon>Solanales</taxon>
        <taxon>Convolvulaceae</taxon>
        <taxon>Cuscuteae</taxon>
        <taxon>Cuscuta</taxon>
        <taxon>Cuscuta subgen. Cuscuta</taxon>
    </lineage>
</organism>
<feature type="compositionally biased region" description="Low complexity" evidence="1">
    <location>
        <begin position="25"/>
        <end position="36"/>
    </location>
</feature>
<accession>A0AAV0C781</accession>
<dbReference type="AlphaFoldDB" id="A0AAV0C781"/>
<feature type="compositionally biased region" description="Pro residues" evidence="1">
    <location>
        <begin position="47"/>
        <end position="61"/>
    </location>
</feature>
<name>A0AAV0C781_9ASTE</name>
<evidence type="ECO:0000256" key="1">
    <source>
        <dbReference type="SAM" id="MobiDB-lite"/>
    </source>
</evidence>
<sequence length="140" mass="14788">MRRLQLPPQLPPQRTRRRRWGHDCAPASAPAAARAASVHDDISVVDEPPPPQPEPPSPPPEYSVGGSAAELPPSPAAGENGGLREHGDRLLERGDELQRVPVADAVRGGEEAVSDEVLVGTEGEDDGFRGEAGVENSQGR</sequence>
<dbReference type="Proteomes" id="UP001152523">
    <property type="component" value="Unassembled WGS sequence"/>
</dbReference>